<evidence type="ECO:0000313" key="2">
    <source>
        <dbReference type="Proteomes" id="UP000823775"/>
    </source>
</evidence>
<accession>A0ABS8WKV3</accession>
<comment type="caution">
    <text evidence="1">The sequence shown here is derived from an EMBL/GenBank/DDBJ whole genome shotgun (WGS) entry which is preliminary data.</text>
</comment>
<keyword evidence="2" id="KW-1185">Reference proteome</keyword>
<protein>
    <submittedName>
        <fullName evidence="1">Uncharacterized protein</fullName>
    </submittedName>
</protein>
<sequence>MRRSPAIKIVVMKSLMRRKKIPTFTPEERSKRWFLQGSRDVYYAVLHLDEKGNPSRSIQEEPKIQTNALNEVLELKRIFEGYNMHWMTKTRGKYMPSRTIEYDYRMGAMNGIRKLSIEDKMLHFQWMTNITAE</sequence>
<name>A0ABS8WKV3_DATST</name>
<reference evidence="1 2" key="1">
    <citation type="journal article" date="2021" name="BMC Genomics">
        <title>Datura genome reveals duplications of psychoactive alkaloid biosynthetic genes and high mutation rate following tissue culture.</title>
        <authorList>
            <person name="Rajewski A."/>
            <person name="Carter-House D."/>
            <person name="Stajich J."/>
            <person name="Litt A."/>
        </authorList>
    </citation>
    <scope>NUCLEOTIDE SEQUENCE [LARGE SCALE GENOMIC DNA]</scope>
    <source>
        <strain evidence="1">AR-01</strain>
    </source>
</reference>
<evidence type="ECO:0000313" key="1">
    <source>
        <dbReference type="EMBL" id="MCE3050784.1"/>
    </source>
</evidence>
<dbReference type="Proteomes" id="UP000823775">
    <property type="component" value="Unassembled WGS sequence"/>
</dbReference>
<proteinExistence type="predicted"/>
<gene>
    <name evidence="1" type="ORF">HAX54_048143</name>
</gene>
<dbReference type="EMBL" id="JACEIK010007902">
    <property type="protein sequence ID" value="MCE3050784.1"/>
    <property type="molecule type" value="Genomic_DNA"/>
</dbReference>
<organism evidence="1 2">
    <name type="scientific">Datura stramonium</name>
    <name type="common">Jimsonweed</name>
    <name type="synonym">Common thornapple</name>
    <dbReference type="NCBI Taxonomy" id="4076"/>
    <lineage>
        <taxon>Eukaryota</taxon>
        <taxon>Viridiplantae</taxon>
        <taxon>Streptophyta</taxon>
        <taxon>Embryophyta</taxon>
        <taxon>Tracheophyta</taxon>
        <taxon>Spermatophyta</taxon>
        <taxon>Magnoliopsida</taxon>
        <taxon>eudicotyledons</taxon>
        <taxon>Gunneridae</taxon>
        <taxon>Pentapetalae</taxon>
        <taxon>asterids</taxon>
        <taxon>lamiids</taxon>
        <taxon>Solanales</taxon>
        <taxon>Solanaceae</taxon>
        <taxon>Solanoideae</taxon>
        <taxon>Datureae</taxon>
        <taxon>Datura</taxon>
    </lineage>
</organism>